<dbReference type="Proteomes" id="UP000265566">
    <property type="component" value="Chromosome 2"/>
</dbReference>
<reference evidence="3" key="4">
    <citation type="journal article" date="2018" name="Nat. Plants">
        <title>Whole-genome landscape of Medicago truncatula symbiotic genes.</title>
        <authorList>
            <person name="Pecrix Y."/>
            <person name="Gamas P."/>
            <person name="Carrere S."/>
        </authorList>
    </citation>
    <scope>NUCLEOTIDE SEQUENCE</scope>
    <source>
        <tissue evidence="3">Leaves</tissue>
    </source>
</reference>
<evidence type="ECO:0000313" key="4">
    <source>
        <dbReference type="EnsemblPlants" id="KEH39632"/>
    </source>
</evidence>
<dbReference type="EMBL" id="CM001218">
    <property type="protein sequence ID" value="KEH39632.1"/>
    <property type="molecule type" value="Genomic_DNA"/>
</dbReference>
<accession>A0A072VCV0</accession>
<dbReference type="SUPFAM" id="SSF52047">
    <property type="entry name" value="RNI-like"/>
    <property type="match status" value="1"/>
</dbReference>
<dbReference type="PANTHER" id="PTHR13318:SF106">
    <property type="entry name" value="F-BOX_LRR-REPEAT PROTEIN 2"/>
    <property type="match status" value="1"/>
</dbReference>
<evidence type="ECO:0000256" key="1">
    <source>
        <dbReference type="SAM" id="SignalP"/>
    </source>
</evidence>
<organism evidence="2 5">
    <name type="scientific">Medicago truncatula</name>
    <name type="common">Barrel medic</name>
    <name type="synonym">Medicago tribuloides</name>
    <dbReference type="NCBI Taxonomy" id="3880"/>
    <lineage>
        <taxon>Eukaryota</taxon>
        <taxon>Viridiplantae</taxon>
        <taxon>Streptophyta</taxon>
        <taxon>Embryophyta</taxon>
        <taxon>Tracheophyta</taxon>
        <taxon>Spermatophyta</taxon>
        <taxon>Magnoliopsida</taxon>
        <taxon>eudicotyledons</taxon>
        <taxon>Gunneridae</taxon>
        <taxon>Pentapetalae</taxon>
        <taxon>rosids</taxon>
        <taxon>fabids</taxon>
        <taxon>Fabales</taxon>
        <taxon>Fabaceae</taxon>
        <taxon>Papilionoideae</taxon>
        <taxon>50 kb inversion clade</taxon>
        <taxon>NPAAA clade</taxon>
        <taxon>Hologalegina</taxon>
        <taxon>IRL clade</taxon>
        <taxon>Trifolieae</taxon>
        <taxon>Medicago</taxon>
    </lineage>
</organism>
<reference evidence="2 5" key="2">
    <citation type="journal article" date="2014" name="BMC Genomics">
        <title>An improved genome release (version Mt4.0) for the model legume Medicago truncatula.</title>
        <authorList>
            <person name="Tang H."/>
            <person name="Krishnakumar V."/>
            <person name="Bidwell S."/>
            <person name="Rosen B."/>
            <person name="Chan A."/>
            <person name="Zhou S."/>
            <person name="Gentzbittel L."/>
            <person name="Childs K.L."/>
            <person name="Yandell M."/>
            <person name="Gundlach H."/>
            <person name="Mayer K.F."/>
            <person name="Schwartz D.C."/>
            <person name="Town C.D."/>
        </authorList>
    </citation>
    <scope>GENOME REANNOTATION</scope>
    <source>
        <strain evidence="2">A17</strain>
        <strain evidence="4 5">cv. Jemalong A17</strain>
    </source>
</reference>
<reference evidence="2 5" key="1">
    <citation type="journal article" date="2011" name="Nature">
        <title>The Medicago genome provides insight into the evolution of rhizobial symbioses.</title>
        <authorList>
            <person name="Young N.D."/>
            <person name="Debelle F."/>
            <person name="Oldroyd G.E."/>
            <person name="Geurts R."/>
            <person name="Cannon S.B."/>
            <person name="Udvardi M.K."/>
            <person name="Benedito V.A."/>
            <person name="Mayer K.F."/>
            <person name="Gouzy J."/>
            <person name="Schoof H."/>
            <person name="Van de Peer Y."/>
            <person name="Proost S."/>
            <person name="Cook D.R."/>
            <person name="Meyers B.C."/>
            <person name="Spannagl M."/>
            <person name="Cheung F."/>
            <person name="De Mita S."/>
            <person name="Krishnakumar V."/>
            <person name="Gundlach H."/>
            <person name="Zhou S."/>
            <person name="Mudge J."/>
            <person name="Bharti A.K."/>
            <person name="Murray J.D."/>
            <person name="Naoumkina M.A."/>
            <person name="Rosen B."/>
            <person name="Silverstein K.A."/>
            <person name="Tang H."/>
            <person name="Rombauts S."/>
            <person name="Zhao P.X."/>
            <person name="Zhou P."/>
            <person name="Barbe V."/>
            <person name="Bardou P."/>
            <person name="Bechner M."/>
            <person name="Bellec A."/>
            <person name="Berger A."/>
            <person name="Berges H."/>
            <person name="Bidwell S."/>
            <person name="Bisseling T."/>
            <person name="Choisne N."/>
            <person name="Couloux A."/>
            <person name="Denny R."/>
            <person name="Deshpande S."/>
            <person name="Dai X."/>
            <person name="Doyle J.J."/>
            <person name="Dudez A.M."/>
            <person name="Farmer A.D."/>
            <person name="Fouteau S."/>
            <person name="Franken C."/>
            <person name="Gibelin C."/>
            <person name="Gish J."/>
            <person name="Goldstein S."/>
            <person name="Gonzalez A.J."/>
            <person name="Green P.J."/>
            <person name="Hallab A."/>
            <person name="Hartog M."/>
            <person name="Hua A."/>
            <person name="Humphray S.J."/>
            <person name="Jeong D.H."/>
            <person name="Jing Y."/>
            <person name="Jocker A."/>
            <person name="Kenton S.M."/>
            <person name="Kim D.J."/>
            <person name="Klee K."/>
            <person name="Lai H."/>
            <person name="Lang C."/>
            <person name="Lin S."/>
            <person name="Macmil S.L."/>
            <person name="Magdelenat G."/>
            <person name="Matthews L."/>
            <person name="McCorrison J."/>
            <person name="Monaghan E.L."/>
            <person name="Mun J.H."/>
            <person name="Najar F.Z."/>
            <person name="Nicholson C."/>
            <person name="Noirot C."/>
            <person name="O'Bleness M."/>
            <person name="Paule C.R."/>
            <person name="Poulain J."/>
            <person name="Prion F."/>
            <person name="Qin B."/>
            <person name="Qu C."/>
            <person name="Retzel E.F."/>
            <person name="Riddle C."/>
            <person name="Sallet E."/>
            <person name="Samain S."/>
            <person name="Samson N."/>
            <person name="Sanders I."/>
            <person name="Saurat O."/>
            <person name="Scarpelli C."/>
            <person name="Schiex T."/>
            <person name="Segurens B."/>
            <person name="Severin A.J."/>
            <person name="Sherrier D.J."/>
            <person name="Shi R."/>
            <person name="Sims S."/>
            <person name="Singer S.R."/>
            <person name="Sinharoy S."/>
            <person name="Sterck L."/>
            <person name="Viollet A."/>
            <person name="Wang B.B."/>
            <person name="Wang K."/>
            <person name="Wang M."/>
            <person name="Wang X."/>
            <person name="Warfsmann J."/>
            <person name="Weissenbach J."/>
            <person name="White D.D."/>
            <person name="White J.D."/>
            <person name="Wiley G.B."/>
            <person name="Wincker P."/>
            <person name="Xing Y."/>
            <person name="Yang L."/>
            <person name="Yao Z."/>
            <person name="Ying F."/>
            <person name="Zhai J."/>
            <person name="Zhou L."/>
            <person name="Zuber A."/>
            <person name="Denarie J."/>
            <person name="Dixon R.A."/>
            <person name="May G.D."/>
            <person name="Schwartz D.C."/>
            <person name="Rogers J."/>
            <person name="Quetier F."/>
            <person name="Town C.D."/>
            <person name="Roe B.A."/>
        </authorList>
    </citation>
    <scope>NUCLEOTIDE SEQUENCE [LARGE SCALE GENOMIC DNA]</scope>
    <source>
        <strain evidence="2">A17</strain>
        <strain evidence="4 5">cv. Jemalong A17</strain>
    </source>
</reference>
<dbReference type="PANTHER" id="PTHR13318">
    <property type="entry name" value="PARTNER OF PAIRED, ISOFORM B-RELATED"/>
    <property type="match status" value="1"/>
</dbReference>
<dbReference type="EnsemblPlants" id="KEH39632">
    <property type="protein sequence ID" value="KEH39632"/>
    <property type="gene ID" value="MTR_2g104970"/>
</dbReference>
<evidence type="ECO:0000313" key="2">
    <source>
        <dbReference type="EMBL" id="KEH39632.1"/>
    </source>
</evidence>
<feature type="chain" id="PRO_5014500520" evidence="1">
    <location>
        <begin position="16"/>
        <end position="172"/>
    </location>
</feature>
<dbReference type="EMBL" id="PSQE01000002">
    <property type="protein sequence ID" value="RHN76592.1"/>
    <property type="molecule type" value="Genomic_DNA"/>
</dbReference>
<dbReference type="Gene3D" id="3.80.10.10">
    <property type="entry name" value="Ribonuclease Inhibitor"/>
    <property type="match status" value="2"/>
</dbReference>
<dbReference type="HOGENOM" id="CLU_116927_0_0_1"/>
<name>A0A072VCV0_MEDTR</name>
<dbReference type="InterPro" id="IPR032675">
    <property type="entry name" value="LRR_dom_sf"/>
</dbReference>
<dbReference type="FunFam" id="3.80.10.10:FF:000930">
    <property type="entry name" value="F-box/LRR-repeat protein 20"/>
    <property type="match status" value="1"/>
</dbReference>
<gene>
    <name evidence="2" type="ordered locus">MTR_2g104970</name>
    <name evidence="3" type="ORF">MtrunA17_Chr2g0333791</name>
</gene>
<dbReference type="SMART" id="SM00367">
    <property type="entry name" value="LRR_CC"/>
    <property type="match status" value="4"/>
</dbReference>
<proteinExistence type="predicted"/>
<reference evidence="4" key="3">
    <citation type="submission" date="2015-04" db="UniProtKB">
        <authorList>
            <consortium name="EnsemblPlants"/>
        </authorList>
    </citation>
    <scope>IDENTIFICATION</scope>
    <source>
        <strain evidence="4">cv. Jemalong A17</strain>
    </source>
</reference>
<feature type="signal peptide" evidence="1">
    <location>
        <begin position="1"/>
        <end position="15"/>
    </location>
</feature>
<dbReference type="InterPro" id="IPR006553">
    <property type="entry name" value="Leu-rich_rpt_Cys-con_subtyp"/>
</dbReference>
<dbReference type="AlphaFoldDB" id="A0A072VCV0"/>
<dbReference type="Proteomes" id="UP000002051">
    <property type="component" value="Chromosome 2"/>
</dbReference>
<keyword evidence="5" id="KW-1185">Reference proteome</keyword>
<evidence type="ECO:0000313" key="5">
    <source>
        <dbReference type="Proteomes" id="UP000002051"/>
    </source>
</evidence>
<dbReference type="Gramene" id="rna12942">
    <property type="protein sequence ID" value="RHN76592.1"/>
    <property type="gene ID" value="gene12942"/>
</dbReference>
<sequence length="172" mass="19632">MIFIGIPHLLLIADCFPDLQVLDLNNLYGITGEGMCHVLRRCCNIRHLNLVCCSRLELRGINFEVPKLEVLNLSETMVDDETLHVISKSCRGLLQLLLKKCYHVTDKGVKHVVENCTQLTEINLRHCFQVHANVIVSMVFSRPSLKKINVPVLYHISQQERELLSRQGCLVC</sequence>
<protein>
    <submittedName>
        <fullName evidence="2">F-box/RNI superfamily protein</fullName>
    </submittedName>
    <submittedName>
        <fullName evidence="3">Putative leucine-rich repeat domain, L domain-containing protein</fullName>
    </submittedName>
</protein>
<evidence type="ECO:0000313" key="3">
    <source>
        <dbReference type="EMBL" id="RHN76592.1"/>
    </source>
</evidence>
<keyword evidence="1" id="KW-0732">Signal</keyword>